<comment type="subcellular location">
    <subcellularLocation>
        <location evidence="1">Cell membrane</location>
        <topology evidence="1">Single-pass membrane protein</topology>
    </subcellularLocation>
</comment>
<evidence type="ECO:0000256" key="7">
    <source>
        <dbReference type="ARBA" id="ARBA00022927"/>
    </source>
</evidence>
<keyword evidence="10 11" id="KW-0472">Membrane</keyword>
<dbReference type="Proteomes" id="UP000251835">
    <property type="component" value="Unassembled WGS sequence"/>
</dbReference>
<keyword evidence="5" id="KW-1003">Cell membrane</keyword>
<dbReference type="InterPro" id="IPR003849">
    <property type="entry name" value="Preprotein_translocase_YajC"/>
</dbReference>
<comment type="caution">
    <text evidence="12">The sequence shown here is derived from an EMBL/GenBank/DDBJ whole genome shotgun (WGS) entry which is preliminary data.</text>
</comment>
<sequence length="97" mass="10765">MIALQAGGGMGNMFFLIAMLAVFIFFIILPQFKRQKELKKFRSQLKKGDHVVTTGGILGRVTDIQDDAVTIVTDEKTKLRVAKLSLVKDVNSVAQVR</sequence>
<name>A0A7L4UNL3_BALHA</name>
<dbReference type="EMBL" id="QENZ01000004">
    <property type="protein sequence ID" value="PVX50773.1"/>
    <property type="molecule type" value="Genomic_DNA"/>
</dbReference>
<evidence type="ECO:0000256" key="5">
    <source>
        <dbReference type="ARBA" id="ARBA00022475"/>
    </source>
</evidence>
<dbReference type="AlphaFoldDB" id="A0A7L4UNL3"/>
<gene>
    <name evidence="12" type="ORF">C7377_1089</name>
</gene>
<keyword evidence="6 11" id="KW-0812">Transmembrane</keyword>
<keyword evidence="13" id="KW-1185">Reference proteome</keyword>
<feature type="transmembrane region" description="Helical" evidence="11">
    <location>
        <begin position="12"/>
        <end position="32"/>
    </location>
</feature>
<evidence type="ECO:0000256" key="6">
    <source>
        <dbReference type="ARBA" id="ARBA00022692"/>
    </source>
</evidence>
<evidence type="ECO:0000256" key="2">
    <source>
        <dbReference type="ARBA" id="ARBA00006742"/>
    </source>
</evidence>
<dbReference type="PANTHER" id="PTHR33909:SF1">
    <property type="entry name" value="SEC TRANSLOCON ACCESSORY COMPLEX SUBUNIT YAJC"/>
    <property type="match status" value="1"/>
</dbReference>
<evidence type="ECO:0000256" key="11">
    <source>
        <dbReference type="SAM" id="Phobius"/>
    </source>
</evidence>
<dbReference type="GO" id="GO:0015031">
    <property type="term" value="P:protein transport"/>
    <property type="evidence" value="ECO:0007669"/>
    <property type="project" value="UniProtKB-KW"/>
</dbReference>
<evidence type="ECO:0000313" key="12">
    <source>
        <dbReference type="EMBL" id="PVX50773.1"/>
    </source>
</evidence>
<evidence type="ECO:0000313" key="13">
    <source>
        <dbReference type="Proteomes" id="UP000251835"/>
    </source>
</evidence>
<evidence type="ECO:0000256" key="4">
    <source>
        <dbReference type="ARBA" id="ARBA00022448"/>
    </source>
</evidence>
<dbReference type="OrthoDB" id="9800132at2"/>
<evidence type="ECO:0000256" key="9">
    <source>
        <dbReference type="ARBA" id="ARBA00023010"/>
    </source>
</evidence>
<dbReference type="Pfam" id="PF02699">
    <property type="entry name" value="YajC"/>
    <property type="match status" value="1"/>
</dbReference>
<proteinExistence type="inferred from homology"/>
<evidence type="ECO:0000256" key="10">
    <source>
        <dbReference type="ARBA" id="ARBA00023136"/>
    </source>
</evidence>
<accession>A0A7L4UNL3</accession>
<reference evidence="12 13" key="1">
    <citation type="submission" date="2018-05" db="EMBL/GenBank/DDBJ databases">
        <title>Genomic Encyclopedia of Type Strains, Phase IV (KMG-IV): sequencing the most valuable type-strain genomes for metagenomic binning, comparative biology and taxonomic classification.</title>
        <authorList>
            <person name="Goeker M."/>
        </authorList>
    </citation>
    <scope>NUCLEOTIDE SEQUENCE [LARGE SCALE GENOMIC DNA]</scope>
    <source>
        <strain evidence="12 13">DSM 28579</strain>
    </source>
</reference>
<dbReference type="SMART" id="SM01323">
    <property type="entry name" value="YajC"/>
    <property type="match status" value="1"/>
</dbReference>
<dbReference type="PANTHER" id="PTHR33909">
    <property type="entry name" value="SEC TRANSLOCON ACCESSORY COMPLEX SUBUNIT YAJC"/>
    <property type="match status" value="1"/>
</dbReference>
<dbReference type="GO" id="GO:0005886">
    <property type="term" value="C:plasma membrane"/>
    <property type="evidence" value="ECO:0007669"/>
    <property type="project" value="UniProtKB-SubCell"/>
</dbReference>
<evidence type="ECO:0000256" key="3">
    <source>
        <dbReference type="ARBA" id="ARBA00014962"/>
    </source>
</evidence>
<evidence type="ECO:0000256" key="8">
    <source>
        <dbReference type="ARBA" id="ARBA00022989"/>
    </source>
</evidence>
<keyword evidence="7" id="KW-0653">Protein transport</keyword>
<dbReference type="NCBIfam" id="TIGR00739">
    <property type="entry name" value="yajC"/>
    <property type="match status" value="1"/>
</dbReference>
<comment type="similarity">
    <text evidence="2">Belongs to the YajC family.</text>
</comment>
<keyword evidence="9" id="KW-0811">Translocation</keyword>
<keyword evidence="8 11" id="KW-1133">Transmembrane helix</keyword>
<dbReference type="RefSeq" id="WP_116496329.1">
    <property type="nucleotide sequence ID" value="NZ_QENZ01000004.1"/>
</dbReference>
<organism evidence="12 13">
    <name type="scientific">Balneicella halophila</name>
    <dbReference type="NCBI Taxonomy" id="1537566"/>
    <lineage>
        <taxon>Bacteria</taxon>
        <taxon>Pseudomonadati</taxon>
        <taxon>Bacteroidota</taxon>
        <taxon>Bacteroidia</taxon>
        <taxon>Bacteroidales</taxon>
        <taxon>Balneicellaceae</taxon>
        <taxon>Balneicella</taxon>
    </lineage>
</organism>
<keyword evidence="4" id="KW-0813">Transport</keyword>
<dbReference type="PRINTS" id="PR01853">
    <property type="entry name" value="YAJCTRNLCASE"/>
</dbReference>
<evidence type="ECO:0000256" key="1">
    <source>
        <dbReference type="ARBA" id="ARBA00004162"/>
    </source>
</evidence>
<protein>
    <recommendedName>
        <fullName evidence="3">Sec translocon accessory complex subunit YajC</fullName>
    </recommendedName>
</protein>